<evidence type="ECO:0000256" key="6">
    <source>
        <dbReference type="ARBA" id="ARBA00022827"/>
    </source>
</evidence>
<reference evidence="16" key="1">
    <citation type="submission" date="2016-10" db="EMBL/GenBank/DDBJ databases">
        <authorList>
            <person name="Varghese N."/>
            <person name="Submissions S."/>
        </authorList>
    </citation>
    <scope>NUCLEOTIDE SEQUENCE [LARGE SCALE GENOMIC DNA]</scope>
    <source>
        <strain evidence="16">CGMCC 1.3704</strain>
    </source>
</reference>
<keyword evidence="4 11" id="KW-0001">2Fe-2S</keyword>
<protein>
    <recommendedName>
        <fullName evidence="11">Dihydroorotate dehydrogenase B (NAD(+)), electron transfer subunit</fullName>
    </recommendedName>
    <alternativeName>
        <fullName evidence="11">Dihydroorotate oxidase B, electron transfer subunit</fullName>
    </alternativeName>
</protein>
<dbReference type="InterPro" id="IPR019480">
    <property type="entry name" value="Dihydroorotate_DH_Fe-S-bd"/>
</dbReference>
<dbReference type="GO" id="GO:0051537">
    <property type="term" value="F:2 iron, 2 sulfur cluster binding"/>
    <property type="evidence" value="ECO:0007669"/>
    <property type="project" value="UniProtKB-KW"/>
</dbReference>
<comment type="similarity">
    <text evidence="1 11">Belongs to the PyrK family.</text>
</comment>
<evidence type="ECO:0000256" key="5">
    <source>
        <dbReference type="ARBA" id="ARBA00022723"/>
    </source>
</evidence>
<comment type="function">
    <text evidence="11">Responsible for channeling the electrons from the oxidation of dihydroorotate from the FMN redox center in the PyrD type B subunit to the ultimate electron acceptor NAD(+).</text>
</comment>
<evidence type="ECO:0000256" key="9">
    <source>
        <dbReference type="ARBA" id="ARBA00023004"/>
    </source>
</evidence>
<evidence type="ECO:0000256" key="10">
    <source>
        <dbReference type="ARBA" id="ARBA00023014"/>
    </source>
</evidence>
<dbReference type="NCBIfam" id="NF000799">
    <property type="entry name" value="PRK00054.1-4"/>
    <property type="match status" value="1"/>
</dbReference>
<sequence length="252" mass="27589">MNRESMTILHHERIAKDTYQLVLKGKLVDQIEDPGQFVHLLIDGFYLRRPVSIADYDKSSGTVTLLYKVLGEGTKALTRKSVGEQLDVLGPGGQGFPLKSIQTQRALIIGGGIGIPPLYSLAKHLHNQGVTIISVLGFQSMDDAFLVDEFEKFGEVYITTDDGSLGRKGLVTDPLSELEGTFDTYFTCGPTPMLKAVSERLSDIPGYISMEERMGCGIGACFACVVESPDKKGYRRICCDGPVFRSEEVVLS</sequence>
<feature type="binding site" evidence="11 13">
    <location>
        <position position="216"/>
    </location>
    <ligand>
        <name>[2Fe-2S] cluster</name>
        <dbReference type="ChEBI" id="CHEBI:190135"/>
    </ligand>
</feature>
<dbReference type="Gene3D" id="3.40.50.80">
    <property type="entry name" value="Nucleotide-binding domain of ferredoxin-NADP reductase (FNR) module"/>
    <property type="match status" value="1"/>
</dbReference>
<feature type="binding site" evidence="11 12">
    <location>
        <begin position="49"/>
        <end position="52"/>
    </location>
    <ligand>
        <name>FAD</name>
        <dbReference type="ChEBI" id="CHEBI:57692"/>
    </ligand>
</feature>
<dbReference type="InterPro" id="IPR050353">
    <property type="entry name" value="PyrK_electron_transfer"/>
</dbReference>
<dbReference type="Proteomes" id="UP000183557">
    <property type="component" value="Unassembled WGS sequence"/>
</dbReference>
<feature type="binding site" evidence="11 13">
    <location>
        <position position="224"/>
    </location>
    <ligand>
        <name>[2Fe-2S] cluster</name>
        <dbReference type="ChEBI" id="CHEBI:190135"/>
    </ligand>
</feature>
<evidence type="ECO:0000256" key="2">
    <source>
        <dbReference type="ARBA" id="ARBA00022448"/>
    </source>
</evidence>
<gene>
    <name evidence="11" type="primary">pyrK</name>
    <name evidence="15" type="ORF">SAMN04487936_105293</name>
</gene>
<keyword evidence="9 11" id="KW-0408">Iron</keyword>
<dbReference type="PIRSF" id="PIRSF006816">
    <property type="entry name" value="Cyc3_hyd_g"/>
    <property type="match status" value="1"/>
</dbReference>
<dbReference type="InterPro" id="IPR017927">
    <property type="entry name" value="FAD-bd_FR_type"/>
</dbReference>
<evidence type="ECO:0000256" key="3">
    <source>
        <dbReference type="ARBA" id="ARBA00022630"/>
    </source>
</evidence>
<dbReference type="AlphaFoldDB" id="A0A1I3VF37"/>
<comment type="cofactor">
    <cofactor evidence="11">
        <name>[2Fe-2S] cluster</name>
        <dbReference type="ChEBI" id="CHEBI:190135"/>
    </cofactor>
    <text evidence="11">Binds 1 [2Fe-2S] cluster per subunit.</text>
</comment>
<dbReference type="HAMAP" id="MF_01211">
    <property type="entry name" value="DHODB_Fe_S_bind"/>
    <property type="match status" value="1"/>
</dbReference>
<evidence type="ECO:0000256" key="12">
    <source>
        <dbReference type="PIRSR" id="PIRSR006816-1"/>
    </source>
</evidence>
<dbReference type="PANTHER" id="PTHR43513">
    <property type="entry name" value="DIHYDROOROTATE DEHYDROGENASE B (NAD(+)), ELECTRON TRANSFER SUBUNIT"/>
    <property type="match status" value="1"/>
</dbReference>
<feature type="domain" description="FAD-binding FR-type" evidence="14">
    <location>
        <begin position="1"/>
        <end position="98"/>
    </location>
</feature>
<dbReference type="InterPro" id="IPR023455">
    <property type="entry name" value="Dihydroorotate_DHASE_ETsu"/>
</dbReference>
<dbReference type="Gene3D" id="2.40.30.10">
    <property type="entry name" value="Translation factors"/>
    <property type="match status" value="1"/>
</dbReference>
<dbReference type="CDD" id="cd06218">
    <property type="entry name" value="DHOD_e_trans"/>
    <property type="match status" value="1"/>
</dbReference>
<dbReference type="SUPFAM" id="SSF52343">
    <property type="entry name" value="Ferredoxin reductase-like, C-terminal NADP-linked domain"/>
    <property type="match status" value="1"/>
</dbReference>
<keyword evidence="2 11" id="KW-0813">Transport</keyword>
<dbReference type="GO" id="GO:0050660">
    <property type="term" value="F:flavin adenine dinucleotide binding"/>
    <property type="evidence" value="ECO:0007669"/>
    <property type="project" value="InterPro"/>
</dbReference>
<dbReference type="PRINTS" id="PR00409">
    <property type="entry name" value="PHDIOXRDTASE"/>
</dbReference>
<feature type="binding site" evidence="11 12">
    <location>
        <begin position="73"/>
        <end position="74"/>
    </location>
    <ligand>
        <name>FAD</name>
        <dbReference type="ChEBI" id="CHEBI:57692"/>
    </ligand>
</feature>
<comment type="cofactor">
    <cofactor evidence="13">
        <name>[2Fe-2S] cluster</name>
        <dbReference type="ChEBI" id="CHEBI:190135"/>
    </cofactor>
    <text evidence="13">Binds 1 [2Fe-2S] cluster per subunit.</text>
</comment>
<keyword evidence="16" id="KW-1185">Reference proteome</keyword>
<name>A0A1I3VF37_HALDA</name>
<evidence type="ECO:0000313" key="15">
    <source>
        <dbReference type="EMBL" id="SFJ93988.1"/>
    </source>
</evidence>
<comment type="cofactor">
    <cofactor evidence="11 12">
        <name>FAD</name>
        <dbReference type="ChEBI" id="CHEBI:57692"/>
    </cofactor>
    <text evidence="11 12">Binds 1 FAD per subunit.</text>
</comment>
<dbReference type="GO" id="GO:0016491">
    <property type="term" value="F:oxidoreductase activity"/>
    <property type="evidence" value="ECO:0007669"/>
    <property type="project" value="InterPro"/>
</dbReference>
<evidence type="ECO:0000313" key="16">
    <source>
        <dbReference type="Proteomes" id="UP000183557"/>
    </source>
</evidence>
<evidence type="ECO:0000256" key="11">
    <source>
        <dbReference type="HAMAP-Rule" id="MF_01211"/>
    </source>
</evidence>
<accession>A0A1I3VF37</accession>
<dbReference type="SUPFAM" id="SSF63380">
    <property type="entry name" value="Riboflavin synthase domain-like"/>
    <property type="match status" value="1"/>
</dbReference>
<evidence type="ECO:0000256" key="7">
    <source>
        <dbReference type="ARBA" id="ARBA00022975"/>
    </source>
</evidence>
<organism evidence="15 16">
    <name type="scientific">Halobacillus dabanensis</name>
    <dbReference type="NCBI Taxonomy" id="240302"/>
    <lineage>
        <taxon>Bacteria</taxon>
        <taxon>Bacillati</taxon>
        <taxon>Bacillota</taxon>
        <taxon>Bacilli</taxon>
        <taxon>Bacillales</taxon>
        <taxon>Bacillaceae</taxon>
        <taxon>Halobacillus</taxon>
    </lineage>
</organism>
<dbReference type="RefSeq" id="WP_075036577.1">
    <property type="nucleotide sequence ID" value="NZ_FOSB01000005.1"/>
</dbReference>
<dbReference type="GO" id="GO:0046872">
    <property type="term" value="F:metal ion binding"/>
    <property type="evidence" value="ECO:0007669"/>
    <property type="project" value="UniProtKB-KW"/>
</dbReference>
<dbReference type="GO" id="GO:0009055">
    <property type="term" value="F:electron transfer activity"/>
    <property type="evidence" value="ECO:0007669"/>
    <property type="project" value="UniProtKB-UniRule"/>
</dbReference>
<keyword evidence="7 11" id="KW-0665">Pyrimidine biosynthesis</keyword>
<dbReference type="OrthoDB" id="9778346at2"/>
<dbReference type="PROSITE" id="PS51384">
    <property type="entry name" value="FAD_FR"/>
    <property type="match status" value="1"/>
</dbReference>
<comment type="subunit">
    <text evidence="11">Heterotetramer of 2 PyrK and 2 PyrD type B subunits.</text>
</comment>
<feature type="binding site" evidence="11 13">
    <location>
        <position position="238"/>
    </location>
    <ligand>
        <name>[2Fe-2S] cluster</name>
        <dbReference type="ChEBI" id="CHEBI:190135"/>
    </ligand>
</feature>
<dbReference type="InterPro" id="IPR039261">
    <property type="entry name" value="FNR_nucleotide-bd"/>
</dbReference>
<dbReference type="InterPro" id="IPR012165">
    <property type="entry name" value="Cyt_c3_hydrogenase_gsu"/>
</dbReference>
<comment type="caution">
    <text evidence="11">Lacks conserved residue(s) required for the propagation of feature annotation.</text>
</comment>
<dbReference type="EMBL" id="FOSB01000005">
    <property type="protein sequence ID" value="SFJ93988.1"/>
    <property type="molecule type" value="Genomic_DNA"/>
</dbReference>
<evidence type="ECO:0000256" key="8">
    <source>
        <dbReference type="ARBA" id="ARBA00022982"/>
    </source>
</evidence>
<dbReference type="GO" id="GO:0044205">
    <property type="term" value="P:'de novo' UMP biosynthetic process"/>
    <property type="evidence" value="ECO:0007669"/>
    <property type="project" value="UniProtKB-UniRule"/>
</dbReference>
<feature type="binding site" evidence="11 13">
    <location>
        <position position="221"/>
    </location>
    <ligand>
        <name>[2Fe-2S] cluster</name>
        <dbReference type="ChEBI" id="CHEBI:190135"/>
    </ligand>
</feature>
<evidence type="ECO:0000256" key="4">
    <source>
        <dbReference type="ARBA" id="ARBA00022714"/>
    </source>
</evidence>
<evidence type="ECO:0000256" key="1">
    <source>
        <dbReference type="ARBA" id="ARBA00006422"/>
    </source>
</evidence>
<keyword evidence="10 11" id="KW-0411">Iron-sulfur</keyword>
<dbReference type="Pfam" id="PF10418">
    <property type="entry name" value="DHODB_Fe-S_bind"/>
    <property type="match status" value="1"/>
</dbReference>
<comment type="pathway">
    <text evidence="11">Pyrimidine metabolism; UMP biosynthesis via de novo pathway; orotate from (S)-dihydroorotate (NAD(+) route): step 1/1.</text>
</comment>
<keyword evidence="5 11" id="KW-0479">Metal-binding</keyword>
<dbReference type="UniPathway" id="UPA00070">
    <property type="reaction ID" value="UER00945"/>
</dbReference>
<evidence type="ECO:0000259" key="14">
    <source>
        <dbReference type="PROSITE" id="PS51384"/>
    </source>
</evidence>
<keyword evidence="8 11" id="KW-0249">Electron transport</keyword>
<proteinExistence type="inferred from homology"/>
<dbReference type="Gene3D" id="2.10.240.10">
    <property type="entry name" value="Dihydroorotate dehydrogenase, electron transfer subunit"/>
    <property type="match status" value="1"/>
</dbReference>
<keyword evidence="3 11" id="KW-0285">Flavoprotein</keyword>
<dbReference type="InterPro" id="IPR017938">
    <property type="entry name" value="Riboflavin_synthase-like_b-brl"/>
</dbReference>
<dbReference type="InterPro" id="IPR037117">
    <property type="entry name" value="Dihydroorotate_DH_ele_sf"/>
</dbReference>
<dbReference type="PANTHER" id="PTHR43513:SF3">
    <property type="entry name" value="DIHYDROOROTATE DEHYDROGENASE B (NAD(+)), ELECTRON TRANSFER SUBUNIT-RELATED"/>
    <property type="match status" value="1"/>
</dbReference>
<keyword evidence="6 11" id="KW-0274">FAD</keyword>
<evidence type="ECO:0000256" key="13">
    <source>
        <dbReference type="PIRSR" id="PIRSR006816-2"/>
    </source>
</evidence>